<organism evidence="1 2">
    <name type="scientific">Panagrolaimus sp. JU765</name>
    <dbReference type="NCBI Taxonomy" id="591449"/>
    <lineage>
        <taxon>Eukaryota</taxon>
        <taxon>Metazoa</taxon>
        <taxon>Ecdysozoa</taxon>
        <taxon>Nematoda</taxon>
        <taxon>Chromadorea</taxon>
        <taxon>Rhabditida</taxon>
        <taxon>Tylenchina</taxon>
        <taxon>Panagrolaimomorpha</taxon>
        <taxon>Panagrolaimoidea</taxon>
        <taxon>Panagrolaimidae</taxon>
        <taxon>Panagrolaimus</taxon>
    </lineage>
</organism>
<reference evidence="2" key="1">
    <citation type="submission" date="2022-11" db="UniProtKB">
        <authorList>
            <consortium name="WormBaseParasite"/>
        </authorList>
    </citation>
    <scope>IDENTIFICATION</scope>
</reference>
<protein>
    <submittedName>
        <fullName evidence="2">Heat shock protein 70</fullName>
    </submittedName>
</protein>
<evidence type="ECO:0000313" key="1">
    <source>
        <dbReference type="Proteomes" id="UP000887576"/>
    </source>
</evidence>
<evidence type="ECO:0000313" key="2">
    <source>
        <dbReference type="WBParaSite" id="JU765_v2.g11087.t1"/>
    </source>
</evidence>
<accession>A0AC34PYA3</accession>
<dbReference type="WBParaSite" id="JU765_v2.g11087.t1">
    <property type="protein sequence ID" value="JU765_v2.g11087.t1"/>
    <property type="gene ID" value="JU765_v2.g11087"/>
</dbReference>
<proteinExistence type="predicted"/>
<sequence>MVNAIAIDLGTSYCCIGIFQHGNVVFIPDDQGNCKTPSYVAFTDTELLVGHAAKSRMKRNPANTVFDVIRLLGRRFKDPVLQLYKKHRPFKIIEAEGGHLKIEVEFKGEVRTYSPEEIIAMLLTKMKERAEEFLGQPVKDAVITTPTYFTFSQRHALQRACEIADLNPRRFVSSATAAGIAYSLDKTLERTILIFDLGGGTLDASILIVENRIIEVISVARDMLLGGEDFTDRLVNHCVAEFRRKHKKDLASNPRSLYRLRDACEDAKRTIPVKKDRNPAFETLFLPVHDIVLVGGSTRIPKIQSILSEFFDGKKLSKNINPDEAAAYGAAVQAAILSGDNSENIQDLLLLDVAPLSLGIETAGGVMTPIIERNSILPTKITQEFTTCADNQPAVLIQIYEGESAIVADNNLLGKLVLQNISPAPRGKPRVKVTFDVDINHVLIVTVEDESTGKKDSIVITNPENHSTKLIINKPEKYQVVLAVNKE</sequence>
<name>A0AC34PYA3_9BILA</name>
<dbReference type="Proteomes" id="UP000887576">
    <property type="component" value="Unplaced"/>
</dbReference>